<dbReference type="PROSITE" id="PS50922">
    <property type="entry name" value="TLC"/>
    <property type="match status" value="1"/>
</dbReference>
<evidence type="ECO:0000256" key="3">
    <source>
        <dbReference type="ARBA" id="ARBA00022989"/>
    </source>
</evidence>
<feature type="transmembrane region" description="Helical" evidence="6">
    <location>
        <begin position="222"/>
        <end position="250"/>
    </location>
</feature>
<feature type="transmembrane region" description="Helical" evidence="6">
    <location>
        <begin position="80"/>
        <end position="102"/>
    </location>
</feature>
<dbReference type="InterPro" id="IPR050846">
    <property type="entry name" value="TLCD"/>
</dbReference>
<sequence length="302" mass="34312">MCIATKQQQHYNSKKNGVMVAAAAPSGLRPMLPLILYGYAFNTALYFSVKALLPQTGWDFTVDPTHCPEDNPSCTRTDLAAFQIVALVNLTYLGLLGVYSYYISNKGVKHGIPNTSQGRIFGHLLEADYVNVGIVVFQGWDFVASIFFEEHCTMIMMTHHLLAFICGLYSLEYGLVPHYAVFFGGVSEFSSIFLAISTLFQYHPPSALVPADSPKLPLLNAVELFCQAMFVLTFFIFRIVGWVHTCYKFLIDCRYVIHNKLVDRYQPGSGWFLWYLITISLLLSMLQIFWFWQIVEKIKSML</sequence>
<dbReference type="GO" id="GO:0005783">
    <property type="term" value="C:endoplasmic reticulum"/>
    <property type="evidence" value="ECO:0007669"/>
    <property type="project" value="TreeGrafter"/>
</dbReference>
<evidence type="ECO:0000313" key="8">
    <source>
        <dbReference type="EMBL" id="CAD9629065.1"/>
    </source>
</evidence>
<dbReference type="InterPro" id="IPR006634">
    <property type="entry name" value="TLC-dom"/>
</dbReference>
<accession>A0A7S2M9B0</accession>
<keyword evidence="2 5" id="KW-0812">Transmembrane</keyword>
<evidence type="ECO:0000256" key="5">
    <source>
        <dbReference type="PROSITE-ProRule" id="PRU00205"/>
    </source>
</evidence>
<feature type="domain" description="TLC" evidence="7">
    <location>
        <begin position="75"/>
        <end position="302"/>
    </location>
</feature>
<feature type="transmembrane region" description="Helical" evidence="6">
    <location>
        <begin position="271"/>
        <end position="292"/>
    </location>
</feature>
<dbReference type="PANTHER" id="PTHR13439">
    <property type="entry name" value="CT120 PROTEIN"/>
    <property type="match status" value="1"/>
</dbReference>
<dbReference type="PANTHER" id="PTHR13439:SF0">
    <property type="entry name" value="TOPOISOMERASE I DAMAGE AFFECTED PROTEIN 4"/>
    <property type="match status" value="1"/>
</dbReference>
<evidence type="ECO:0000256" key="2">
    <source>
        <dbReference type="ARBA" id="ARBA00022692"/>
    </source>
</evidence>
<keyword evidence="3 6" id="KW-1133">Transmembrane helix</keyword>
<comment type="subcellular location">
    <subcellularLocation>
        <location evidence="1">Membrane</location>
        <topology evidence="1">Multi-pass membrane protein</topology>
    </subcellularLocation>
</comment>
<gene>
    <name evidence="8" type="ORF">SMAR0320_LOCUS22134</name>
</gene>
<evidence type="ECO:0000259" key="7">
    <source>
        <dbReference type="PROSITE" id="PS50922"/>
    </source>
</evidence>
<proteinExistence type="predicted"/>
<dbReference type="Pfam" id="PF03798">
    <property type="entry name" value="TRAM_LAG1_CLN8"/>
    <property type="match status" value="1"/>
</dbReference>
<keyword evidence="4 5" id="KW-0472">Membrane</keyword>
<evidence type="ECO:0000256" key="1">
    <source>
        <dbReference type="ARBA" id="ARBA00004141"/>
    </source>
</evidence>
<evidence type="ECO:0000256" key="6">
    <source>
        <dbReference type="SAM" id="Phobius"/>
    </source>
</evidence>
<dbReference type="GO" id="GO:0016020">
    <property type="term" value="C:membrane"/>
    <property type="evidence" value="ECO:0007669"/>
    <property type="project" value="UniProtKB-SubCell"/>
</dbReference>
<dbReference type="AlphaFoldDB" id="A0A7S2M9B0"/>
<dbReference type="GO" id="GO:0055088">
    <property type="term" value="P:lipid homeostasis"/>
    <property type="evidence" value="ECO:0007669"/>
    <property type="project" value="TreeGrafter"/>
</dbReference>
<name>A0A7S2M9B0_9STRA</name>
<protein>
    <recommendedName>
        <fullName evidence="7">TLC domain-containing protein</fullName>
    </recommendedName>
</protein>
<evidence type="ECO:0000256" key="4">
    <source>
        <dbReference type="ARBA" id="ARBA00023136"/>
    </source>
</evidence>
<dbReference type="EMBL" id="HBGZ01031082">
    <property type="protein sequence ID" value="CAD9629065.1"/>
    <property type="molecule type" value="Transcribed_RNA"/>
</dbReference>
<organism evidence="8">
    <name type="scientific">Skeletonema marinoi</name>
    <dbReference type="NCBI Taxonomy" id="267567"/>
    <lineage>
        <taxon>Eukaryota</taxon>
        <taxon>Sar</taxon>
        <taxon>Stramenopiles</taxon>
        <taxon>Ochrophyta</taxon>
        <taxon>Bacillariophyta</taxon>
        <taxon>Coscinodiscophyceae</taxon>
        <taxon>Thalassiosirophycidae</taxon>
        <taxon>Thalassiosirales</taxon>
        <taxon>Skeletonemataceae</taxon>
        <taxon>Skeletonema</taxon>
        <taxon>Skeletonema marinoi-dohrnii complex</taxon>
    </lineage>
</organism>
<reference evidence="8" key="1">
    <citation type="submission" date="2021-01" db="EMBL/GenBank/DDBJ databases">
        <authorList>
            <person name="Corre E."/>
            <person name="Pelletier E."/>
            <person name="Niang G."/>
            <person name="Scheremetjew M."/>
            <person name="Finn R."/>
            <person name="Kale V."/>
            <person name="Holt S."/>
            <person name="Cochrane G."/>
            <person name="Meng A."/>
            <person name="Brown T."/>
            <person name="Cohen L."/>
        </authorList>
    </citation>
    <scope>NUCLEOTIDE SEQUENCE</scope>
    <source>
        <strain evidence="8">SM1012Den-03</strain>
    </source>
</reference>